<evidence type="ECO:0000313" key="5">
    <source>
        <dbReference type="EMBL" id="WUV44675.1"/>
    </source>
</evidence>
<evidence type="ECO:0000256" key="2">
    <source>
        <dbReference type="PROSITE-ProRule" id="PRU00335"/>
    </source>
</evidence>
<accession>A0ABZ1YRU2</accession>
<evidence type="ECO:0000256" key="1">
    <source>
        <dbReference type="ARBA" id="ARBA00023125"/>
    </source>
</evidence>
<proteinExistence type="predicted"/>
<reference evidence="5" key="1">
    <citation type="submission" date="2022-10" db="EMBL/GenBank/DDBJ databases">
        <title>The complete genomes of actinobacterial strains from the NBC collection.</title>
        <authorList>
            <person name="Joergensen T.S."/>
            <person name="Alvarez Arevalo M."/>
            <person name="Sterndorff E.B."/>
            <person name="Faurdal D."/>
            <person name="Vuksanovic O."/>
            <person name="Mourched A.-S."/>
            <person name="Charusanti P."/>
            <person name="Shaw S."/>
            <person name="Blin K."/>
            <person name="Weber T."/>
        </authorList>
    </citation>
    <scope>NUCLEOTIDE SEQUENCE</scope>
    <source>
        <strain evidence="5">NBC_01482</strain>
    </source>
</reference>
<evidence type="ECO:0000259" key="4">
    <source>
        <dbReference type="PROSITE" id="PS50977"/>
    </source>
</evidence>
<sequence>MARMTECGTGHRPKGRPATSAVEHERAAFELFARKGFDTTTVEDIEAAAEISKRSFFRYFESNNDVVWGDFGQ</sequence>
<protein>
    <submittedName>
        <fullName evidence="5">TetR family transcriptional regulator</fullName>
    </submittedName>
</protein>
<dbReference type="EMBL" id="CP109441">
    <property type="protein sequence ID" value="WUV44675.1"/>
    <property type="molecule type" value="Genomic_DNA"/>
</dbReference>
<dbReference type="SUPFAM" id="SSF46689">
    <property type="entry name" value="Homeodomain-like"/>
    <property type="match status" value="1"/>
</dbReference>
<dbReference type="Proteomes" id="UP001432062">
    <property type="component" value="Chromosome"/>
</dbReference>
<dbReference type="Gene3D" id="1.10.357.10">
    <property type="entry name" value="Tetracycline Repressor, domain 2"/>
    <property type="match status" value="1"/>
</dbReference>
<dbReference type="RefSeq" id="WP_329407687.1">
    <property type="nucleotide sequence ID" value="NZ_CP109441.1"/>
</dbReference>
<name>A0ABZ1YRU2_9NOCA</name>
<evidence type="ECO:0000313" key="6">
    <source>
        <dbReference type="Proteomes" id="UP001432062"/>
    </source>
</evidence>
<feature type="domain" description="HTH tetR-type" evidence="4">
    <location>
        <begin position="18"/>
        <end position="73"/>
    </location>
</feature>
<dbReference type="Pfam" id="PF00440">
    <property type="entry name" value="TetR_N"/>
    <property type="match status" value="1"/>
</dbReference>
<dbReference type="PROSITE" id="PS50977">
    <property type="entry name" value="HTH_TETR_2"/>
    <property type="match status" value="1"/>
</dbReference>
<feature type="region of interest" description="Disordered" evidence="3">
    <location>
        <begin position="1"/>
        <end position="20"/>
    </location>
</feature>
<feature type="DNA-binding region" description="H-T-H motif" evidence="2">
    <location>
        <begin position="41"/>
        <end position="60"/>
    </location>
</feature>
<evidence type="ECO:0000256" key="3">
    <source>
        <dbReference type="SAM" id="MobiDB-lite"/>
    </source>
</evidence>
<keyword evidence="1 2" id="KW-0238">DNA-binding</keyword>
<dbReference type="InterPro" id="IPR009057">
    <property type="entry name" value="Homeodomain-like_sf"/>
</dbReference>
<keyword evidence="6" id="KW-1185">Reference proteome</keyword>
<gene>
    <name evidence="5" type="ORF">OG563_36785</name>
</gene>
<dbReference type="InterPro" id="IPR001647">
    <property type="entry name" value="HTH_TetR"/>
</dbReference>
<organism evidence="5 6">
    <name type="scientific">Nocardia vinacea</name>
    <dbReference type="NCBI Taxonomy" id="96468"/>
    <lineage>
        <taxon>Bacteria</taxon>
        <taxon>Bacillati</taxon>
        <taxon>Actinomycetota</taxon>
        <taxon>Actinomycetes</taxon>
        <taxon>Mycobacteriales</taxon>
        <taxon>Nocardiaceae</taxon>
        <taxon>Nocardia</taxon>
    </lineage>
</organism>